<evidence type="ECO:0000256" key="1">
    <source>
        <dbReference type="ARBA" id="ARBA00023015"/>
    </source>
</evidence>
<dbReference type="SUPFAM" id="SSF48008">
    <property type="entry name" value="GntR ligand-binding domain-like"/>
    <property type="match status" value="1"/>
</dbReference>
<evidence type="ECO:0000259" key="4">
    <source>
        <dbReference type="PROSITE" id="PS50949"/>
    </source>
</evidence>
<dbReference type="EMBL" id="SIRT01000002">
    <property type="protein sequence ID" value="TBN05295.1"/>
    <property type="molecule type" value="Genomic_DNA"/>
</dbReference>
<evidence type="ECO:0000313" key="6">
    <source>
        <dbReference type="Proteomes" id="UP000291142"/>
    </source>
</evidence>
<dbReference type="CDD" id="cd07377">
    <property type="entry name" value="WHTH_GntR"/>
    <property type="match status" value="1"/>
</dbReference>
<keyword evidence="1" id="KW-0805">Transcription regulation</keyword>
<dbReference type="PROSITE" id="PS50949">
    <property type="entry name" value="HTH_GNTR"/>
    <property type="match status" value="1"/>
</dbReference>
<evidence type="ECO:0000256" key="3">
    <source>
        <dbReference type="ARBA" id="ARBA00023163"/>
    </source>
</evidence>
<keyword evidence="3" id="KW-0804">Transcription</keyword>
<dbReference type="Gene3D" id="1.10.10.10">
    <property type="entry name" value="Winged helix-like DNA-binding domain superfamily/Winged helix DNA-binding domain"/>
    <property type="match status" value="1"/>
</dbReference>
<keyword evidence="2" id="KW-0238">DNA-binding</keyword>
<dbReference type="GO" id="GO:0003700">
    <property type="term" value="F:DNA-binding transcription factor activity"/>
    <property type="evidence" value="ECO:0007669"/>
    <property type="project" value="InterPro"/>
</dbReference>
<dbReference type="Proteomes" id="UP000291142">
    <property type="component" value="Unassembled WGS sequence"/>
</dbReference>
<dbReference type="AlphaFoldDB" id="A0A4Q9FKB4"/>
<reference evidence="5 6" key="1">
    <citation type="submission" date="2019-02" db="EMBL/GenBank/DDBJ databases">
        <title>Hyunsoonleella sp., isolated from marine sediment.</title>
        <authorList>
            <person name="Liu B.-T."/>
        </authorList>
    </citation>
    <scope>NUCLEOTIDE SEQUENCE [LARGE SCALE GENOMIC DNA]</scope>
    <source>
        <strain evidence="5 6">T58</strain>
    </source>
</reference>
<feature type="domain" description="HTH gntR-type" evidence="4">
    <location>
        <begin position="10"/>
        <end position="77"/>
    </location>
</feature>
<dbReference type="Pfam" id="PF07729">
    <property type="entry name" value="FCD"/>
    <property type="match status" value="1"/>
</dbReference>
<dbReference type="Pfam" id="PF00392">
    <property type="entry name" value="GntR"/>
    <property type="match status" value="1"/>
</dbReference>
<dbReference type="PANTHER" id="PTHR43537">
    <property type="entry name" value="TRANSCRIPTIONAL REGULATOR, GNTR FAMILY"/>
    <property type="match status" value="1"/>
</dbReference>
<evidence type="ECO:0000256" key="2">
    <source>
        <dbReference type="ARBA" id="ARBA00023125"/>
    </source>
</evidence>
<dbReference type="SUPFAM" id="SSF46785">
    <property type="entry name" value="Winged helix' DNA-binding domain"/>
    <property type="match status" value="1"/>
</dbReference>
<dbReference type="InterPro" id="IPR011711">
    <property type="entry name" value="GntR_C"/>
</dbReference>
<dbReference type="GO" id="GO:0003677">
    <property type="term" value="F:DNA binding"/>
    <property type="evidence" value="ECO:0007669"/>
    <property type="project" value="UniProtKB-KW"/>
</dbReference>
<dbReference type="SMART" id="SM00895">
    <property type="entry name" value="FCD"/>
    <property type="match status" value="1"/>
</dbReference>
<dbReference type="SMART" id="SM00345">
    <property type="entry name" value="HTH_GNTR"/>
    <property type="match status" value="1"/>
</dbReference>
<accession>A0A4Q9FKB4</accession>
<dbReference type="OrthoDB" id="703321at2"/>
<dbReference type="InterPro" id="IPR036388">
    <property type="entry name" value="WH-like_DNA-bd_sf"/>
</dbReference>
<keyword evidence="6" id="KW-1185">Reference proteome</keyword>
<organism evidence="5 6">
    <name type="scientific">Hyunsoonleella flava</name>
    <dbReference type="NCBI Taxonomy" id="2527939"/>
    <lineage>
        <taxon>Bacteria</taxon>
        <taxon>Pseudomonadati</taxon>
        <taxon>Bacteroidota</taxon>
        <taxon>Flavobacteriia</taxon>
        <taxon>Flavobacteriales</taxon>
        <taxon>Flavobacteriaceae</taxon>
    </lineage>
</organism>
<name>A0A4Q9FKB4_9FLAO</name>
<dbReference type="InterPro" id="IPR008920">
    <property type="entry name" value="TF_FadR/GntR_C"/>
</dbReference>
<proteinExistence type="predicted"/>
<sequence length="219" mass="25266">MQNKFMIEYTDLSQPIYKRLKEMIRNGELKQGEKIVQEKIAEELGVSRTPLMKALLALENEYLVESIPRRGMYLRVLDYKEIIDIYVCREALEGMAARVLAEKKDKSAVQKLKTCFAPFLNQSEIDEKEYAEADENFHSLLIKLTGNAPLDNIYFFSNIHDKVVGHGLVRTPQDTLEEHFNIIKAIEDGDADKAETLVRSHINKSKELLINQHKIQKSE</sequence>
<dbReference type="InterPro" id="IPR000524">
    <property type="entry name" value="Tscrpt_reg_HTH_GntR"/>
</dbReference>
<dbReference type="PANTHER" id="PTHR43537:SF24">
    <property type="entry name" value="GLUCONATE OPERON TRANSCRIPTIONAL REPRESSOR"/>
    <property type="match status" value="1"/>
</dbReference>
<protein>
    <submittedName>
        <fullName evidence="5">GntR family transcriptional regulator</fullName>
    </submittedName>
</protein>
<evidence type="ECO:0000313" key="5">
    <source>
        <dbReference type="EMBL" id="TBN05295.1"/>
    </source>
</evidence>
<dbReference type="Gene3D" id="1.20.120.530">
    <property type="entry name" value="GntR ligand-binding domain-like"/>
    <property type="match status" value="1"/>
</dbReference>
<dbReference type="InterPro" id="IPR036390">
    <property type="entry name" value="WH_DNA-bd_sf"/>
</dbReference>
<gene>
    <name evidence="5" type="ORF">EYD45_03185</name>
</gene>
<comment type="caution">
    <text evidence="5">The sequence shown here is derived from an EMBL/GenBank/DDBJ whole genome shotgun (WGS) entry which is preliminary data.</text>
</comment>